<dbReference type="Pfam" id="PF00857">
    <property type="entry name" value="Isochorismatase"/>
    <property type="match status" value="1"/>
</dbReference>
<dbReference type="Gene3D" id="3.40.50.850">
    <property type="entry name" value="Isochorismatase-like"/>
    <property type="match status" value="1"/>
</dbReference>
<proteinExistence type="predicted"/>
<dbReference type="InterPro" id="IPR000868">
    <property type="entry name" value="Isochorismatase-like_dom"/>
</dbReference>
<dbReference type="OrthoDB" id="9789777at2"/>
<evidence type="ECO:0000313" key="2">
    <source>
        <dbReference type="EMBL" id="OWK46376.1"/>
    </source>
</evidence>
<protein>
    <submittedName>
        <fullName evidence="2">Isochorismatase</fullName>
    </submittedName>
</protein>
<organism evidence="2 3">
    <name type="scientific">Fimbriiglobus ruber</name>
    <dbReference type="NCBI Taxonomy" id="1908690"/>
    <lineage>
        <taxon>Bacteria</taxon>
        <taxon>Pseudomonadati</taxon>
        <taxon>Planctomycetota</taxon>
        <taxon>Planctomycetia</taxon>
        <taxon>Gemmatales</taxon>
        <taxon>Gemmataceae</taxon>
        <taxon>Fimbriiglobus</taxon>
    </lineage>
</organism>
<feature type="domain" description="Isochorismatase-like" evidence="1">
    <location>
        <begin position="13"/>
        <end position="161"/>
    </location>
</feature>
<dbReference type="InterPro" id="IPR050993">
    <property type="entry name" value="Isochorismatase_domain"/>
</dbReference>
<reference evidence="3" key="1">
    <citation type="submission" date="2017-06" db="EMBL/GenBank/DDBJ databases">
        <title>Genome analysis of Fimbriiglobus ruber SP5, the first member of the order Planctomycetales with confirmed chitinolytic capability.</title>
        <authorList>
            <person name="Ravin N.V."/>
            <person name="Rakitin A.L."/>
            <person name="Ivanova A.A."/>
            <person name="Beletsky A.V."/>
            <person name="Kulichevskaya I.S."/>
            <person name="Mardanov A.V."/>
            <person name="Dedysh S.N."/>
        </authorList>
    </citation>
    <scope>NUCLEOTIDE SEQUENCE [LARGE SCALE GENOMIC DNA]</scope>
    <source>
        <strain evidence="3">SP5</strain>
    </source>
</reference>
<dbReference type="Proteomes" id="UP000214646">
    <property type="component" value="Unassembled WGS sequence"/>
</dbReference>
<dbReference type="PANTHER" id="PTHR14119:SF3">
    <property type="entry name" value="ISOCHORISMATASE DOMAIN-CONTAINING PROTEIN 2"/>
    <property type="match status" value="1"/>
</dbReference>
<dbReference type="RefSeq" id="WP_088251613.1">
    <property type="nucleotide sequence ID" value="NZ_NIDE01000001.1"/>
</dbReference>
<dbReference type="PANTHER" id="PTHR14119">
    <property type="entry name" value="HYDROLASE"/>
    <property type="match status" value="1"/>
</dbReference>
<sequence length="192" mass="19890">MPTLIPRLTAADTILVVVDVQDKLLAKMPTAGVLVRNVEFLLDAANLLAVPAVGTEQYPKGLGPTAAGIAARLPGGFLAKTAFSCCGAAGFLADLRGRERPNVVLAGMEAHVCVAHTALDLLEAGFRVFLPVDAIASRAALDADTAVRRLERAGAVPTTAEAVVFEWVGDAAHPQFKAISKLIVGRATPGSD</sequence>
<name>A0A225E8G5_9BACT</name>
<dbReference type="SUPFAM" id="SSF52499">
    <property type="entry name" value="Isochorismatase-like hydrolases"/>
    <property type="match status" value="1"/>
</dbReference>
<evidence type="ECO:0000259" key="1">
    <source>
        <dbReference type="Pfam" id="PF00857"/>
    </source>
</evidence>
<dbReference type="InterPro" id="IPR036380">
    <property type="entry name" value="Isochorismatase-like_sf"/>
</dbReference>
<evidence type="ECO:0000313" key="3">
    <source>
        <dbReference type="Proteomes" id="UP000214646"/>
    </source>
</evidence>
<gene>
    <name evidence="2" type="ORF">FRUB_00075</name>
</gene>
<comment type="caution">
    <text evidence="2">The sequence shown here is derived from an EMBL/GenBank/DDBJ whole genome shotgun (WGS) entry which is preliminary data.</text>
</comment>
<keyword evidence="3" id="KW-1185">Reference proteome</keyword>
<dbReference type="AlphaFoldDB" id="A0A225E8G5"/>
<accession>A0A225E8G5</accession>
<dbReference type="EMBL" id="NIDE01000001">
    <property type="protein sequence ID" value="OWK46376.1"/>
    <property type="molecule type" value="Genomic_DNA"/>
</dbReference>